<dbReference type="InterPro" id="IPR004167">
    <property type="entry name" value="PSBD"/>
</dbReference>
<evidence type="ECO:0000256" key="3">
    <source>
        <dbReference type="ARBA" id="ARBA00022679"/>
    </source>
</evidence>
<dbReference type="InterPro" id="IPR003016">
    <property type="entry name" value="2-oxoA_DH_lipoyl-BS"/>
</dbReference>
<feature type="region of interest" description="Disordered" evidence="7">
    <location>
        <begin position="118"/>
        <end position="143"/>
    </location>
</feature>
<dbReference type="InterPro" id="IPR011053">
    <property type="entry name" value="Single_hybrid_motif"/>
</dbReference>
<proteinExistence type="inferred from homology"/>
<keyword evidence="5 6" id="KW-0012">Acyltransferase</keyword>
<gene>
    <name evidence="10" type="ORF">APR03_001287</name>
</gene>
<dbReference type="AlphaFoldDB" id="A0A9X2G7F8"/>
<dbReference type="EMBL" id="JAMTCS010000003">
    <property type="protein sequence ID" value="MCP2263951.1"/>
    <property type="molecule type" value="Genomic_DNA"/>
</dbReference>
<evidence type="ECO:0000259" key="8">
    <source>
        <dbReference type="PROSITE" id="PS50968"/>
    </source>
</evidence>
<dbReference type="InterPro" id="IPR023213">
    <property type="entry name" value="CAT-like_dom_sf"/>
</dbReference>
<accession>A0A9X2G7F8</accession>
<dbReference type="Gene3D" id="3.30.559.10">
    <property type="entry name" value="Chloramphenicol acetyltransferase-like domain"/>
    <property type="match status" value="1"/>
</dbReference>
<protein>
    <recommendedName>
        <fullName evidence="6">Dihydrolipoamide acetyltransferase component of pyruvate dehydrogenase complex</fullName>
        <ecNumber evidence="6">2.3.1.-</ecNumber>
    </recommendedName>
</protein>
<dbReference type="Gene3D" id="4.10.320.10">
    <property type="entry name" value="E3-binding domain"/>
    <property type="match status" value="1"/>
</dbReference>
<dbReference type="SUPFAM" id="SSF51230">
    <property type="entry name" value="Single hybrid motif"/>
    <property type="match status" value="1"/>
</dbReference>
<dbReference type="PANTHER" id="PTHR43178">
    <property type="entry name" value="DIHYDROLIPOAMIDE ACETYLTRANSFERASE COMPONENT OF PYRUVATE DEHYDROGENASE COMPLEX"/>
    <property type="match status" value="1"/>
</dbReference>
<feature type="domain" description="Peripheral subunit-binding (PSBD)" evidence="9">
    <location>
        <begin position="152"/>
        <end position="189"/>
    </location>
</feature>
<evidence type="ECO:0000256" key="5">
    <source>
        <dbReference type="ARBA" id="ARBA00023315"/>
    </source>
</evidence>
<comment type="caution">
    <text evidence="10">The sequence shown here is derived from an EMBL/GenBank/DDBJ whole genome shotgun (WGS) entry which is preliminary data.</text>
</comment>
<dbReference type="CDD" id="cd06849">
    <property type="entry name" value="lipoyl_domain"/>
    <property type="match status" value="1"/>
</dbReference>
<evidence type="ECO:0000256" key="2">
    <source>
        <dbReference type="ARBA" id="ARBA00007317"/>
    </source>
</evidence>
<dbReference type="InterPro" id="IPR036625">
    <property type="entry name" value="E3-bd_dom_sf"/>
</dbReference>
<keyword evidence="11" id="KW-1185">Reference proteome</keyword>
<feature type="domain" description="Lipoyl-binding" evidence="8">
    <location>
        <begin position="6"/>
        <end position="82"/>
    </location>
</feature>
<evidence type="ECO:0000256" key="4">
    <source>
        <dbReference type="ARBA" id="ARBA00022823"/>
    </source>
</evidence>
<dbReference type="Pfam" id="PF02817">
    <property type="entry name" value="E3_binding"/>
    <property type="match status" value="1"/>
</dbReference>
<dbReference type="InterPro" id="IPR050743">
    <property type="entry name" value="2-oxoacid_DH_E2_comp"/>
</dbReference>
<dbReference type="EC" id="2.3.1.-" evidence="6"/>
<dbReference type="Pfam" id="PF00364">
    <property type="entry name" value="Biotin_lipoyl"/>
    <property type="match status" value="1"/>
</dbReference>
<dbReference type="InterPro" id="IPR000089">
    <property type="entry name" value="Biotin_lipoyl"/>
</dbReference>
<evidence type="ECO:0000313" key="11">
    <source>
        <dbReference type="Proteomes" id="UP001139493"/>
    </source>
</evidence>
<dbReference type="RefSeq" id="WP_253833822.1">
    <property type="nucleotide sequence ID" value="NZ_JAMTCS010000003.1"/>
</dbReference>
<dbReference type="GO" id="GO:0016407">
    <property type="term" value="F:acetyltransferase activity"/>
    <property type="evidence" value="ECO:0007669"/>
    <property type="project" value="TreeGrafter"/>
</dbReference>
<keyword evidence="3 6" id="KW-0808">Transferase</keyword>
<dbReference type="PROSITE" id="PS51826">
    <property type="entry name" value="PSBD"/>
    <property type="match status" value="1"/>
</dbReference>
<dbReference type="SUPFAM" id="SSF47005">
    <property type="entry name" value="Peripheral subunit-binding domain of 2-oxo acid dehydrogenase complex"/>
    <property type="match status" value="1"/>
</dbReference>
<dbReference type="PANTHER" id="PTHR43178:SF5">
    <property type="entry name" value="LIPOAMIDE ACYLTRANSFERASE COMPONENT OF BRANCHED-CHAIN ALPHA-KETO ACID DEHYDROGENASE COMPLEX, MITOCHONDRIAL"/>
    <property type="match status" value="1"/>
</dbReference>
<evidence type="ECO:0000313" key="10">
    <source>
        <dbReference type="EMBL" id="MCP2263951.1"/>
    </source>
</evidence>
<dbReference type="Proteomes" id="UP001139493">
    <property type="component" value="Unassembled WGS sequence"/>
</dbReference>
<dbReference type="Pfam" id="PF00198">
    <property type="entry name" value="2-oxoacid_dh"/>
    <property type="match status" value="1"/>
</dbReference>
<name>A0A9X2G7F8_9MICO</name>
<evidence type="ECO:0000256" key="1">
    <source>
        <dbReference type="ARBA" id="ARBA00001938"/>
    </source>
</evidence>
<dbReference type="GO" id="GO:0031405">
    <property type="term" value="F:lipoic acid binding"/>
    <property type="evidence" value="ECO:0007669"/>
    <property type="project" value="TreeGrafter"/>
</dbReference>
<keyword evidence="10" id="KW-0670">Pyruvate</keyword>
<dbReference type="PROSITE" id="PS50968">
    <property type="entry name" value="BIOTINYL_LIPOYL"/>
    <property type="match status" value="1"/>
</dbReference>
<dbReference type="PROSITE" id="PS00189">
    <property type="entry name" value="LIPOYL"/>
    <property type="match status" value="1"/>
</dbReference>
<reference evidence="10" key="1">
    <citation type="submission" date="2022-06" db="EMBL/GenBank/DDBJ databases">
        <title>Genomic Encyclopedia of Archaeal and Bacterial Type Strains, Phase II (KMG-II): from individual species to whole genera.</title>
        <authorList>
            <person name="Goeker M."/>
        </authorList>
    </citation>
    <scope>NUCLEOTIDE SEQUENCE</scope>
    <source>
        <strain evidence="10">DSM 26652</strain>
    </source>
</reference>
<dbReference type="SUPFAM" id="SSF52777">
    <property type="entry name" value="CoA-dependent acyltransferases"/>
    <property type="match status" value="1"/>
</dbReference>
<organism evidence="10 11">
    <name type="scientific">Promicromonospora thailandica</name>
    <dbReference type="NCBI Taxonomy" id="765201"/>
    <lineage>
        <taxon>Bacteria</taxon>
        <taxon>Bacillati</taxon>
        <taxon>Actinomycetota</taxon>
        <taxon>Actinomycetes</taxon>
        <taxon>Micrococcales</taxon>
        <taxon>Promicromonosporaceae</taxon>
        <taxon>Promicromonospora</taxon>
    </lineage>
</organism>
<comment type="similarity">
    <text evidence="2 6">Belongs to the 2-oxoacid dehydrogenase family.</text>
</comment>
<comment type="cofactor">
    <cofactor evidence="1 6">
        <name>(R)-lipoate</name>
        <dbReference type="ChEBI" id="CHEBI:83088"/>
    </cofactor>
</comment>
<sequence length="485" mass="48803">MSTATLRTFLLPDLGEGLTEASVVQWLVAEGDVVAVDQAVVEVETAKSVVEVPSPYAGRVGELHAAEGQLVDVGRPLITILADGDGAGAADVPDAAGSGAAGEREGEVYREEERAGSGNVLIGYGTPPPAGSGRRRPPRGALSAVPDRPIKVISPIVRRLAREAGLDLRAIRPTGAGGVVTRSDVRAAAAAARAPVAPPGDAVGGSAGVSGGVSGGPSAVGASGAPGPVSSGGSAVAASAAGAEAGGVASGVTSSGGERRIPLTGFQKAAAAVLTRSRAEIPEATVWVDVDATALWELREASRTPGDDGPGLLAHVARFVVRALQEFPVLNARLDVERGEIVVPGTVNLGIAVQGELGLVAPAVLGADALTTAALDAAIREVVGRARAGRSTPAELSAGTFTLNNYGGLGVDGSAPIINHPQVAMLGLGRIIDRPWVVDGQVVPRKITQMSFVFDHRVCDGATAAAFMRRVAESIEHPVAAIVRL</sequence>
<dbReference type="Gene3D" id="2.40.50.100">
    <property type="match status" value="1"/>
</dbReference>
<evidence type="ECO:0000256" key="7">
    <source>
        <dbReference type="SAM" id="MobiDB-lite"/>
    </source>
</evidence>
<evidence type="ECO:0000259" key="9">
    <source>
        <dbReference type="PROSITE" id="PS51826"/>
    </source>
</evidence>
<dbReference type="GO" id="GO:0005737">
    <property type="term" value="C:cytoplasm"/>
    <property type="evidence" value="ECO:0007669"/>
    <property type="project" value="TreeGrafter"/>
</dbReference>
<dbReference type="InterPro" id="IPR001078">
    <property type="entry name" value="2-oxoacid_DH_actylTfrase"/>
</dbReference>
<evidence type="ECO:0000256" key="6">
    <source>
        <dbReference type="RuleBase" id="RU003423"/>
    </source>
</evidence>
<keyword evidence="4 6" id="KW-0450">Lipoyl</keyword>